<dbReference type="Proteomes" id="UP001549366">
    <property type="component" value="Unassembled WGS sequence"/>
</dbReference>
<evidence type="ECO:0000313" key="2">
    <source>
        <dbReference type="EMBL" id="MET4755984.1"/>
    </source>
</evidence>
<keyword evidence="1" id="KW-0732">Signal</keyword>
<accession>A0ABV2SFX2</accession>
<organism evidence="2 3">
    <name type="scientific">Endozoicomonas lisbonensis</name>
    <dbReference type="NCBI Taxonomy" id="3120522"/>
    <lineage>
        <taxon>Bacteria</taxon>
        <taxon>Pseudomonadati</taxon>
        <taxon>Pseudomonadota</taxon>
        <taxon>Gammaproteobacteria</taxon>
        <taxon>Oceanospirillales</taxon>
        <taxon>Endozoicomonadaceae</taxon>
        <taxon>Endozoicomonas</taxon>
    </lineage>
</organism>
<comment type="caution">
    <text evidence="2">The sequence shown here is derived from an EMBL/GenBank/DDBJ whole genome shotgun (WGS) entry which is preliminary data.</text>
</comment>
<keyword evidence="3" id="KW-1185">Reference proteome</keyword>
<name>A0ABV2SFX2_9GAMM</name>
<sequence>MALFPKCLRRITTLILVLNAATSGFAFAHDGHNSAINFQKVSKKHIDCHTSMQSIIQTNQDYLPPGMRCITTTETPTETIVEQSTVTSHGIEYDCSFTPADHSNGTLLSSCNGIVQANIPNSTPAKRHYHAPGHFVLERHLSEKAAEVPSQTLLNILITSKRLIIDYAYYPLGNAFELYCHIWKKPFKIWNRYSSSLMTVASQVKTINSLGVRHQKNPVQRLWINILDSSKLVLLNAWNVYEIVKHFVHFSNIQHTHEFSERETTIQLGSASLELYEEHEDFLDALKSMPTIARDSLEDLALYSLIVYNGYEAINGMPEGKSITSYLYELAQNGVLYLLNVPSSRYRDYNNHLKAPTGISSQPPVRGPELTVPLVRSYHDIRYY</sequence>
<feature type="chain" id="PRO_5046043206" evidence="1">
    <location>
        <begin position="29"/>
        <end position="384"/>
    </location>
</feature>
<dbReference type="RefSeq" id="WP_354010353.1">
    <property type="nucleotide sequence ID" value="NZ_JBEWTA010000001.1"/>
</dbReference>
<protein>
    <submittedName>
        <fullName evidence="2">Uncharacterized protein</fullName>
    </submittedName>
</protein>
<proteinExistence type="predicted"/>
<gene>
    <name evidence="2" type="ORF">V5J35_001176</name>
</gene>
<feature type="signal peptide" evidence="1">
    <location>
        <begin position="1"/>
        <end position="28"/>
    </location>
</feature>
<dbReference type="EMBL" id="JBEWTB010000002">
    <property type="protein sequence ID" value="MET4755984.1"/>
    <property type="molecule type" value="Genomic_DNA"/>
</dbReference>
<evidence type="ECO:0000256" key="1">
    <source>
        <dbReference type="SAM" id="SignalP"/>
    </source>
</evidence>
<evidence type="ECO:0000313" key="3">
    <source>
        <dbReference type="Proteomes" id="UP001549366"/>
    </source>
</evidence>
<reference evidence="2 3" key="1">
    <citation type="submission" date="2024-06" db="EMBL/GenBank/DDBJ databases">
        <title>Genomic Encyclopedia of Type Strains, Phase V (KMG-V): Genome sequencing to study the core and pangenomes of soil and plant-associated prokaryotes.</title>
        <authorList>
            <person name="Whitman W."/>
        </authorList>
    </citation>
    <scope>NUCLEOTIDE SEQUENCE [LARGE SCALE GENOMIC DNA]</scope>
    <source>
        <strain evidence="2 3">NE40</strain>
    </source>
</reference>